<comment type="caution">
    <text evidence="10">The sequence shown here is derived from an EMBL/GenBank/DDBJ whole genome shotgun (WGS) entry which is preliminary data.</text>
</comment>
<keyword evidence="4" id="KW-0808">Transferase</keyword>
<dbReference type="CDD" id="cd00082">
    <property type="entry name" value="HisKA"/>
    <property type="match status" value="1"/>
</dbReference>
<evidence type="ECO:0000256" key="6">
    <source>
        <dbReference type="ARBA" id="ARBA00022777"/>
    </source>
</evidence>
<dbReference type="InterPro" id="IPR036097">
    <property type="entry name" value="HisK_dim/P_sf"/>
</dbReference>
<proteinExistence type="predicted"/>
<feature type="transmembrane region" description="Helical" evidence="8">
    <location>
        <begin position="12"/>
        <end position="30"/>
    </location>
</feature>
<evidence type="ECO:0000259" key="9">
    <source>
        <dbReference type="PROSITE" id="PS50109"/>
    </source>
</evidence>
<dbReference type="OrthoDB" id="1522504at2"/>
<name>A0A372NNK1_9SPHI</name>
<dbReference type="PANTHER" id="PTHR45436">
    <property type="entry name" value="SENSOR HISTIDINE KINASE YKOH"/>
    <property type="match status" value="1"/>
</dbReference>
<keyword evidence="5 8" id="KW-0812">Transmembrane</keyword>
<evidence type="ECO:0000256" key="8">
    <source>
        <dbReference type="SAM" id="Phobius"/>
    </source>
</evidence>
<comment type="catalytic activity">
    <reaction evidence="1">
        <text>ATP + protein L-histidine = ADP + protein N-phospho-L-histidine.</text>
        <dbReference type="EC" id="2.7.13.3"/>
    </reaction>
</comment>
<evidence type="ECO:0000256" key="7">
    <source>
        <dbReference type="ARBA" id="ARBA00022989"/>
    </source>
</evidence>
<evidence type="ECO:0000313" key="10">
    <source>
        <dbReference type="EMBL" id="RFZ89965.1"/>
    </source>
</evidence>
<keyword evidence="11" id="KW-1185">Reference proteome</keyword>
<dbReference type="Pfam" id="PF00512">
    <property type="entry name" value="HisKA"/>
    <property type="match status" value="1"/>
</dbReference>
<dbReference type="SUPFAM" id="SSF55874">
    <property type="entry name" value="ATPase domain of HSP90 chaperone/DNA topoisomerase II/histidine kinase"/>
    <property type="match status" value="1"/>
</dbReference>
<evidence type="ECO:0000256" key="1">
    <source>
        <dbReference type="ARBA" id="ARBA00000085"/>
    </source>
</evidence>
<dbReference type="EC" id="2.7.13.3" evidence="2"/>
<keyword evidence="3" id="KW-0597">Phosphoprotein</keyword>
<keyword evidence="8" id="KW-0472">Membrane</keyword>
<protein>
    <recommendedName>
        <fullName evidence="2">histidine kinase</fullName>
        <ecNumber evidence="2">2.7.13.3</ecNumber>
    </recommendedName>
</protein>
<dbReference type="RefSeq" id="WP_117394220.1">
    <property type="nucleotide sequence ID" value="NZ_QWDC01000007.1"/>
</dbReference>
<dbReference type="PANTHER" id="PTHR45436:SF5">
    <property type="entry name" value="SENSOR HISTIDINE KINASE TRCS"/>
    <property type="match status" value="1"/>
</dbReference>
<dbReference type="GO" id="GO:0000155">
    <property type="term" value="F:phosphorelay sensor kinase activity"/>
    <property type="evidence" value="ECO:0007669"/>
    <property type="project" value="InterPro"/>
</dbReference>
<dbReference type="InterPro" id="IPR005467">
    <property type="entry name" value="His_kinase_dom"/>
</dbReference>
<accession>A0A372NNK1</accession>
<feature type="domain" description="Histidine kinase" evidence="9">
    <location>
        <begin position="212"/>
        <end position="415"/>
    </location>
</feature>
<evidence type="ECO:0000256" key="2">
    <source>
        <dbReference type="ARBA" id="ARBA00012438"/>
    </source>
</evidence>
<evidence type="ECO:0000256" key="5">
    <source>
        <dbReference type="ARBA" id="ARBA00022692"/>
    </source>
</evidence>
<dbReference type="InterPro" id="IPR050428">
    <property type="entry name" value="TCS_sensor_his_kinase"/>
</dbReference>
<evidence type="ECO:0000256" key="3">
    <source>
        <dbReference type="ARBA" id="ARBA00022553"/>
    </source>
</evidence>
<dbReference type="InterPro" id="IPR036890">
    <property type="entry name" value="HATPase_C_sf"/>
</dbReference>
<dbReference type="InterPro" id="IPR003594">
    <property type="entry name" value="HATPase_dom"/>
</dbReference>
<dbReference type="SUPFAM" id="SSF47384">
    <property type="entry name" value="Homodimeric domain of signal transducing histidine kinase"/>
    <property type="match status" value="1"/>
</dbReference>
<dbReference type="InterPro" id="IPR003661">
    <property type="entry name" value="HisK_dim/P_dom"/>
</dbReference>
<feature type="transmembrane region" description="Helical" evidence="8">
    <location>
        <begin position="127"/>
        <end position="149"/>
    </location>
</feature>
<dbReference type="Pfam" id="PF02518">
    <property type="entry name" value="HATPase_c"/>
    <property type="match status" value="1"/>
</dbReference>
<dbReference type="PROSITE" id="PS50109">
    <property type="entry name" value="HIS_KIN"/>
    <property type="match status" value="1"/>
</dbReference>
<dbReference type="EMBL" id="QWDC01000007">
    <property type="protein sequence ID" value="RFZ89965.1"/>
    <property type="molecule type" value="Genomic_DNA"/>
</dbReference>
<evidence type="ECO:0000313" key="11">
    <source>
        <dbReference type="Proteomes" id="UP000264217"/>
    </source>
</evidence>
<organism evidence="10 11">
    <name type="scientific">Mucilaginibacter conchicola</name>
    <dbReference type="NCBI Taxonomy" id="2303333"/>
    <lineage>
        <taxon>Bacteria</taxon>
        <taxon>Pseudomonadati</taxon>
        <taxon>Bacteroidota</taxon>
        <taxon>Sphingobacteriia</taxon>
        <taxon>Sphingobacteriales</taxon>
        <taxon>Sphingobacteriaceae</taxon>
        <taxon>Mucilaginibacter</taxon>
    </lineage>
</organism>
<gene>
    <name evidence="10" type="ORF">D0C36_23700</name>
</gene>
<dbReference type="GO" id="GO:0005886">
    <property type="term" value="C:plasma membrane"/>
    <property type="evidence" value="ECO:0007669"/>
    <property type="project" value="TreeGrafter"/>
</dbReference>
<keyword evidence="7 8" id="KW-1133">Transmembrane helix</keyword>
<dbReference type="AlphaFoldDB" id="A0A372NNK1"/>
<dbReference type="SMART" id="SM00388">
    <property type="entry name" value="HisKA"/>
    <property type="match status" value="1"/>
</dbReference>
<keyword evidence="6 10" id="KW-0418">Kinase</keyword>
<reference evidence="10 11" key="1">
    <citation type="submission" date="2018-08" db="EMBL/GenBank/DDBJ databases">
        <title>Mucilaginibacter sp. MYSH2.</title>
        <authorList>
            <person name="Seo T."/>
        </authorList>
    </citation>
    <scope>NUCLEOTIDE SEQUENCE [LARGE SCALE GENOMIC DNA]</scope>
    <source>
        <strain evidence="10 11">MYSH2</strain>
    </source>
</reference>
<dbReference type="Proteomes" id="UP000264217">
    <property type="component" value="Unassembled WGS sequence"/>
</dbReference>
<sequence length="415" mass="47571">MRLLTKTSIHYLWVSGIVLICTLFLLFFILKNNIADEIREQLELQSELVMYEIKEGKHVEFPLVKIDTVSIHPAAEPVFKDTLIFDPLQQKKEDYYLLRQVKTINNKAYQITVATIYIGWQEYLETIGLVFLVLAIAITAGGALVNYFISKKVWAPFLMNLAKLKHFSFRYDDSVELISSDVNEFEELNGVLNQLMIQAKNEYHSLQEFTENASHELQTPISIIRSQLEKLSQHPMEQQSADLLQSAKDTLNRLSKVNRALLLLAKLERDNFPDLQITNVSDILEDLRTEFSDIFAEKEIKLSAQIFPVKLVCSPHLTRILFSNLLSNINHHTPTGGYAEITIDNTGIVFKNDGPPLNFPETALFQRFKKSNDSYKGTGLGLSIARQICVVHNWPLNYSYEHGQHIFRISFCSNT</sequence>
<evidence type="ECO:0000256" key="4">
    <source>
        <dbReference type="ARBA" id="ARBA00022679"/>
    </source>
</evidence>
<dbReference type="Gene3D" id="3.30.565.10">
    <property type="entry name" value="Histidine kinase-like ATPase, C-terminal domain"/>
    <property type="match status" value="1"/>
</dbReference>
<dbReference type="Gene3D" id="1.10.287.130">
    <property type="match status" value="1"/>
</dbReference>